<protein>
    <recommendedName>
        <fullName evidence="5">DUF4333 domain-containing protein</fullName>
    </recommendedName>
</protein>
<dbReference type="Proteomes" id="UP001595823">
    <property type="component" value="Unassembled WGS sequence"/>
</dbReference>
<keyword evidence="4" id="KW-1185">Reference proteome</keyword>
<evidence type="ECO:0000256" key="2">
    <source>
        <dbReference type="SAM" id="SignalP"/>
    </source>
</evidence>
<feature type="chain" id="PRO_5046241741" description="DUF4333 domain-containing protein" evidence="2">
    <location>
        <begin position="21"/>
        <end position="104"/>
    </location>
</feature>
<comment type="caution">
    <text evidence="3">The sequence shown here is derived from an EMBL/GenBank/DDBJ whole genome shotgun (WGS) entry which is preliminary data.</text>
</comment>
<reference evidence="4" key="1">
    <citation type="journal article" date="2019" name="Int. J. Syst. Evol. Microbiol.">
        <title>The Global Catalogue of Microorganisms (GCM) 10K type strain sequencing project: providing services to taxonomists for standard genome sequencing and annotation.</title>
        <authorList>
            <consortium name="The Broad Institute Genomics Platform"/>
            <consortium name="The Broad Institute Genome Sequencing Center for Infectious Disease"/>
            <person name="Wu L."/>
            <person name="Ma J."/>
        </authorList>
    </citation>
    <scope>NUCLEOTIDE SEQUENCE [LARGE SCALE GENOMIC DNA]</scope>
    <source>
        <strain evidence="4">IBRC-M 10908</strain>
    </source>
</reference>
<keyword evidence="2" id="KW-0732">Signal</keyword>
<dbReference type="RefSeq" id="WP_380619790.1">
    <property type="nucleotide sequence ID" value="NZ_JBHSDK010000012.1"/>
</dbReference>
<dbReference type="PROSITE" id="PS51257">
    <property type="entry name" value="PROKAR_LIPOPROTEIN"/>
    <property type="match status" value="1"/>
</dbReference>
<evidence type="ECO:0008006" key="5">
    <source>
        <dbReference type="Google" id="ProtNLM"/>
    </source>
</evidence>
<feature type="signal peptide" evidence="2">
    <location>
        <begin position="1"/>
        <end position="20"/>
    </location>
</feature>
<sequence>MKARTLALIPIAALAGFGLAACGEKTATADEIAESAEDSLEEQIGQRPEIDCGSDDVTLEKDKVVDCVLTDPSTGTEYDTTVTIVSIDGNEWKGDVKVADEPRE</sequence>
<organism evidence="3 4">
    <name type="scientific">Salininema proteolyticum</name>
    <dbReference type="NCBI Taxonomy" id="1607685"/>
    <lineage>
        <taxon>Bacteria</taxon>
        <taxon>Bacillati</taxon>
        <taxon>Actinomycetota</taxon>
        <taxon>Actinomycetes</taxon>
        <taxon>Glycomycetales</taxon>
        <taxon>Glycomycetaceae</taxon>
        <taxon>Salininema</taxon>
    </lineage>
</organism>
<accession>A0ABV8TXL5</accession>
<proteinExistence type="predicted"/>
<dbReference type="EMBL" id="JBHSDK010000012">
    <property type="protein sequence ID" value="MFC4335256.1"/>
    <property type="molecule type" value="Genomic_DNA"/>
</dbReference>
<evidence type="ECO:0000313" key="4">
    <source>
        <dbReference type="Proteomes" id="UP001595823"/>
    </source>
</evidence>
<gene>
    <name evidence="3" type="ORF">ACFPET_08610</name>
</gene>
<feature type="region of interest" description="Disordered" evidence="1">
    <location>
        <begin position="34"/>
        <end position="53"/>
    </location>
</feature>
<name>A0ABV8TXL5_9ACTN</name>
<evidence type="ECO:0000313" key="3">
    <source>
        <dbReference type="EMBL" id="MFC4335256.1"/>
    </source>
</evidence>
<evidence type="ECO:0000256" key="1">
    <source>
        <dbReference type="SAM" id="MobiDB-lite"/>
    </source>
</evidence>